<reference evidence="5" key="1">
    <citation type="journal article" date="2013" name="Lancet">
        <title>First case of E anophelis outbreak in an intensive-care unit.</title>
        <authorList>
            <person name="Teo J."/>
            <person name="Tan S.Y."/>
            <person name="Tay M."/>
            <person name="Ding Y."/>
            <person name="Kjelleberg S."/>
            <person name="Givskov M."/>
            <person name="Lin R.T."/>
            <person name="Yang L."/>
        </authorList>
    </citation>
    <scope>NUCLEOTIDE SEQUENCE [LARGE SCALE GENOMIC DNA]</scope>
    <source>
        <strain evidence="5">NUHP1</strain>
    </source>
</reference>
<dbReference type="CDD" id="cd00761">
    <property type="entry name" value="Glyco_tranf_GTA_type"/>
    <property type="match status" value="1"/>
</dbReference>
<dbReference type="STRING" id="1338011.BD94_3315"/>
<keyword evidence="3" id="KW-0812">Transmembrane</keyword>
<organism evidence="5 6">
    <name type="scientific">Elizabethkingia anophelis NUHP1</name>
    <dbReference type="NCBI Taxonomy" id="1338011"/>
    <lineage>
        <taxon>Bacteria</taxon>
        <taxon>Pseudomonadati</taxon>
        <taxon>Bacteroidota</taxon>
        <taxon>Flavobacteriia</taxon>
        <taxon>Flavobacteriales</taxon>
        <taxon>Weeksellaceae</taxon>
        <taxon>Elizabethkingia</taxon>
    </lineage>
</organism>
<evidence type="ECO:0000256" key="2">
    <source>
        <dbReference type="ARBA" id="ARBA00022679"/>
    </source>
</evidence>
<dbReference type="HOGENOM" id="CLU_025996_25_0_10"/>
<dbReference type="eggNOG" id="COG1216">
    <property type="taxonomic scope" value="Bacteria"/>
</dbReference>
<sequence>MEYKVSLIVPVYKVESYIEKSVRSIFEQSLLSLQIIFIDDCSPDNSIGILKNVLKDYPQRTADTFFLQNEQNKGASVSRNVGLEFTKGEYIAFCDADDWMDKSTLEEMYETISSDNADIIWTDFYYTSPSTEILQKENITEKKEECIKALMSEKMHGALWNKMYKRSLFFENRILFPEGRDMWEDLCTNIQLFYFTKKVTYLPRAFYHYIQYNANSIGSNTLNEKKLSDIIENTDTIEFFLIEKKVSHLYEKEIFFLKLAAKQNLLFTCDKKNFEKWKFIYPESNKYIMKFKALPFHLRIIGWAVAHGIWPLIDLWIYLKRNKNKE</sequence>
<dbReference type="RefSeq" id="WP_024565968.1">
    <property type="nucleotide sequence ID" value="NZ_CP007547.1"/>
</dbReference>
<dbReference type="KEGG" id="eao:BD94_3315"/>
<gene>
    <name evidence="5" type="ORF">BD94_3315</name>
</gene>
<evidence type="ECO:0000256" key="3">
    <source>
        <dbReference type="SAM" id="Phobius"/>
    </source>
</evidence>
<evidence type="ECO:0000256" key="1">
    <source>
        <dbReference type="ARBA" id="ARBA00022676"/>
    </source>
</evidence>
<proteinExistence type="predicted"/>
<dbReference type="InterPro" id="IPR029044">
    <property type="entry name" value="Nucleotide-diphossugar_trans"/>
</dbReference>
<evidence type="ECO:0000313" key="6">
    <source>
        <dbReference type="Proteomes" id="UP000028933"/>
    </source>
</evidence>
<accession>A0A077ENI5</accession>
<dbReference type="PANTHER" id="PTHR22916">
    <property type="entry name" value="GLYCOSYLTRANSFERASE"/>
    <property type="match status" value="1"/>
</dbReference>
<evidence type="ECO:0000313" key="5">
    <source>
        <dbReference type="EMBL" id="AIL47090.1"/>
    </source>
</evidence>
<dbReference type="Gene3D" id="3.90.550.10">
    <property type="entry name" value="Spore Coat Polysaccharide Biosynthesis Protein SpsA, Chain A"/>
    <property type="match status" value="1"/>
</dbReference>
<dbReference type="GO" id="GO:0016758">
    <property type="term" value="F:hexosyltransferase activity"/>
    <property type="evidence" value="ECO:0007669"/>
    <property type="project" value="UniProtKB-ARBA"/>
</dbReference>
<name>A0A077ENI5_9FLAO</name>
<dbReference type="Proteomes" id="UP000028933">
    <property type="component" value="Chromosome"/>
</dbReference>
<dbReference type="PANTHER" id="PTHR22916:SF51">
    <property type="entry name" value="GLYCOSYLTRANSFERASE EPSH-RELATED"/>
    <property type="match status" value="1"/>
</dbReference>
<dbReference type="Pfam" id="PF00535">
    <property type="entry name" value="Glycos_transf_2"/>
    <property type="match status" value="1"/>
</dbReference>
<keyword evidence="2 5" id="KW-0808">Transferase</keyword>
<feature type="transmembrane region" description="Helical" evidence="3">
    <location>
        <begin position="300"/>
        <end position="319"/>
    </location>
</feature>
<keyword evidence="3" id="KW-1133">Transmembrane helix</keyword>
<dbReference type="InterPro" id="IPR001173">
    <property type="entry name" value="Glyco_trans_2-like"/>
</dbReference>
<reference evidence="5" key="2">
    <citation type="journal article" date="2015" name="Genome Biol. Evol.">
        <title>Complete Genome Sequence and Transcriptomic Analysis of the Novel Pathogen Elizabethkingia anophelis in Response to Oxidative Stress.</title>
        <authorList>
            <person name="Li Y."/>
            <person name="Liu Y."/>
            <person name="Chew S.C."/>
            <person name="Tay M."/>
            <person name="Salido M.M."/>
            <person name="Teo J."/>
            <person name="Lauro F.M."/>
            <person name="Givskov M."/>
            <person name="Yang L."/>
        </authorList>
    </citation>
    <scope>NUCLEOTIDE SEQUENCE</scope>
    <source>
        <strain evidence="5">NUHP1</strain>
    </source>
</reference>
<dbReference type="EMBL" id="CP007547">
    <property type="protein sequence ID" value="AIL47090.1"/>
    <property type="molecule type" value="Genomic_DNA"/>
</dbReference>
<dbReference type="AlphaFoldDB" id="A0A077ENI5"/>
<keyword evidence="1" id="KW-0328">Glycosyltransferase</keyword>
<keyword evidence="3" id="KW-0472">Membrane</keyword>
<feature type="domain" description="Glycosyltransferase 2-like" evidence="4">
    <location>
        <begin position="6"/>
        <end position="169"/>
    </location>
</feature>
<dbReference type="SUPFAM" id="SSF53448">
    <property type="entry name" value="Nucleotide-diphospho-sugar transferases"/>
    <property type="match status" value="1"/>
</dbReference>
<evidence type="ECO:0000259" key="4">
    <source>
        <dbReference type="Pfam" id="PF00535"/>
    </source>
</evidence>
<protein>
    <submittedName>
        <fullName evidence="5">Putative glycosyltransferase</fullName>
    </submittedName>
</protein>